<name>T0Y3U2_9ZZZZ</name>
<evidence type="ECO:0000313" key="2">
    <source>
        <dbReference type="EMBL" id="EQD29736.1"/>
    </source>
</evidence>
<comment type="caution">
    <text evidence="2">The sequence shown here is derived from an EMBL/GenBank/DDBJ whole genome shotgun (WGS) entry which is preliminary data.</text>
</comment>
<reference evidence="2" key="1">
    <citation type="submission" date="2013-08" db="EMBL/GenBank/DDBJ databases">
        <authorList>
            <person name="Mendez C."/>
            <person name="Richter M."/>
            <person name="Ferrer M."/>
            <person name="Sanchez J."/>
        </authorList>
    </citation>
    <scope>NUCLEOTIDE SEQUENCE</scope>
</reference>
<feature type="region of interest" description="Disordered" evidence="1">
    <location>
        <begin position="136"/>
        <end position="159"/>
    </location>
</feature>
<reference evidence="2" key="2">
    <citation type="journal article" date="2014" name="ISME J.">
        <title>Microbial stratification in low pH oxic and suboxic macroscopic growths along an acid mine drainage.</title>
        <authorList>
            <person name="Mendez-Garcia C."/>
            <person name="Mesa V."/>
            <person name="Sprenger R.R."/>
            <person name="Richter M."/>
            <person name="Diez M.S."/>
            <person name="Solano J."/>
            <person name="Bargiela R."/>
            <person name="Golyshina O.V."/>
            <person name="Manteca A."/>
            <person name="Ramos J.L."/>
            <person name="Gallego J.R."/>
            <person name="Llorente I."/>
            <person name="Martins Dos Santos V.A."/>
            <person name="Jensen O.N."/>
            <person name="Pelaez A.I."/>
            <person name="Sanchez J."/>
            <person name="Ferrer M."/>
        </authorList>
    </citation>
    <scope>NUCLEOTIDE SEQUENCE</scope>
</reference>
<evidence type="ECO:0000256" key="1">
    <source>
        <dbReference type="SAM" id="MobiDB-lite"/>
    </source>
</evidence>
<dbReference type="Gene3D" id="3.40.50.300">
    <property type="entry name" value="P-loop containing nucleotide triphosphate hydrolases"/>
    <property type="match status" value="1"/>
</dbReference>
<dbReference type="InterPro" id="IPR027417">
    <property type="entry name" value="P-loop_NTPase"/>
</dbReference>
<gene>
    <name evidence="2" type="ORF">B1A_20559</name>
</gene>
<feature type="non-terminal residue" evidence="2">
    <location>
        <position position="159"/>
    </location>
</feature>
<accession>T0Y3U2</accession>
<feature type="non-terminal residue" evidence="2">
    <location>
        <position position="1"/>
    </location>
</feature>
<protein>
    <submittedName>
        <fullName evidence="2">Uncharacterized protein</fullName>
    </submittedName>
</protein>
<dbReference type="EMBL" id="AUZX01015170">
    <property type="protein sequence ID" value="EQD29736.1"/>
    <property type="molecule type" value="Genomic_DNA"/>
</dbReference>
<organism evidence="2">
    <name type="scientific">mine drainage metagenome</name>
    <dbReference type="NCBI Taxonomy" id="410659"/>
    <lineage>
        <taxon>unclassified sequences</taxon>
        <taxon>metagenomes</taxon>
        <taxon>ecological metagenomes</taxon>
    </lineage>
</organism>
<proteinExistence type="predicted"/>
<sequence length="159" mass="16334">RLATSPGDDFPSPAVTFQAPAGEVPGATPLVVLVSGSPGAGKTTLAVPLASALGFALPSKDLIKEVMHEALAIPAGDLAASRRIGSAAMEVLWAPAPLCHEVVLEANFRPHSQQELARIAFLQARVVEVHCQCPPWRQPGDTPSGRMGPAATGPIPPAA</sequence>
<dbReference type="SUPFAM" id="SSF52540">
    <property type="entry name" value="P-loop containing nucleoside triphosphate hydrolases"/>
    <property type="match status" value="1"/>
</dbReference>
<dbReference type="AlphaFoldDB" id="T0Y3U2"/>